<dbReference type="InterPro" id="IPR050708">
    <property type="entry name" value="T6SS_VgrG/RHS"/>
</dbReference>
<dbReference type="PANTHER" id="PTHR32305:SF17">
    <property type="entry name" value="TRNA NUCLEASE WAPA"/>
    <property type="match status" value="1"/>
</dbReference>
<evidence type="ECO:0000313" key="2">
    <source>
        <dbReference type="EMBL" id="GAA2014612.1"/>
    </source>
</evidence>
<dbReference type="InterPro" id="IPR022385">
    <property type="entry name" value="Rhs_assc_core"/>
</dbReference>
<sequence length="2152" mass="224577">MKSSGRRPAGIRRGASLAAPAIAAALLVAVGPQYAVQAAAVHGARPAVQPDHRIPTTPFVAADRRAAATKGGVPHPGPLPGSTWPAGASADVALSPAAVAGPGAAVPLTLRAAAASTTAPASAPTNAPANAAVSGAPAPAGPVRVQLLDHSAAAKAGVAGVIFTLTPAAASSAADPAADPAASTAASPTATAAKATSPASVEATIDYSAFRNAGGADFGDRLRLVSLPACALTTPEVPACQVQTPVAGASNDTAHHTLTARVDLASANQGSGTASAPAPATAAQATAAASAASRAAAPATVLAATAGSSGAGGDFTASSLNPSGTWSAGGVTGGFTWSYPITLPPAAAGAAPAVSLDYSSDRVDGLTAVTNNQPSWVGEGWDYDPGHVERVYRPCSSFTDLPKASQTGDDCWSGQILMLDLQGKSTALVYDDATHTLHEQTDSGDRVELLTGASNGAQNGEYFKVTTPDGTQYFFGRNGGPGASATNSTWTVPVFGAHAGDPCHSNSGFGSSSCTQAWRWNLDFVEDVHGNATMYYYTPETNYYGKNNATSGTSYTRGGYLNRIDYGLRDENGTVYGSAAPDQVVFTVAERCLPTSGFTCDAAQMKDNATKWPDVPADQQCASGAVCNVHAPTFWSTKRLTTITTQYAKPGGGYNVADSYDLGQSFPTDADAELWLTGITRTGYDSTGATLPMLPTTFYGQAMTNRVPNHNSLPGMPHWRVTSVNTDTGSVVGVTYSTSCSAATIPSDPSQNTSQCMPAYWTPQLYTDPILDYFTKYVVTEVDKQDPSALTPMLKTMYAYRGDPAWHYDDNEVVKPANRTWGQFRGYGEVDVKTGNASNGELVTNQAMTYFRGMNGDTLPNNGTRKVVLTDSLGETFNDDDALSGQEFEQTAYDGDGGARLSRTINTPTVVATTGTRTRTGLQPLVATIVKPAKSRTLTDLGGGAVRTVTATDAYDSSGRTVRLDETGDGVPETCSTTAFADNLTTWVRNRPAEIIRSAQACPPAGTAQTNILSDTRTYYDGSTTLGAMPGAGDPTRVDALNNGAFFTDSTSTYDASGRVLTAADALGRTTSTAYTPADGGPLTKQTVTNALGQAVTSVYNPDRGTKASYTDVAGHVESATYDPLGRITQVWKPGRTQGQNTPNATYSYLVQATGPDVVTENDLVDYGTGSNYVTSTKLYDTMGRLVQTQTAAENGGSQVSDTFYDGHGWVVATNNHYLIAAAPGTTVQQVAAGSVDDRTVNTLDSSGRTTLATVYKDGAATKSTRTVYGGDRVTTIPPQGGTAVTSLFNARGQTVESDQYTVPPTVSGTTVSGGTFQPTTYGLDSLGRTTSVRSNGSTWTFTLDTLGRKVASQSPDSGKVTTVYDNAGQVTSSTDARGQTLATTYDPLGRKTAEYAGSATGTKLASWLYDTLQAGHLTNETRYTPAGNYVTGTTGYDGQGNPISQLTVIPSAETGLSGRYTTTYGYSSTGLMLTTTPAPVPGLPGETVTTTYDKLGNPVAVNGTSVTASQALSGYNQPSQITFGGSTNNAWLSYTYDPQTLKAIDTNLSAQLTTPQLDDTQYLYDPSGHVTSVVDTQGPKGSPVDDQCYTYDALGRLNQAWTSSANDCTRNPATAGAAAVGGPNPYWTTWTFDNAGDRLSQTSHTPAGGTGPDKTTAYTYNTASGAHTLTGTTGGTGGATGYTYDASGNTLTRSLPGGNQTFTWNTYGKPATATTPAGTTTWVYNADNTELVRRDPGSTTVYLPGQDVTRSSNGTVSAKRYYSLGTQTVAVSDGTAVGTDYLVGDQHNSQQLAVNTTTLALTRRPLDPYGNQRGTATGGAWPDSHGFLNMPTSPGTGLVDVGAREYDPTIGRFISVDPVLAETDPQSMTGYAYADNAPTSASDPSGLMLNSASDGSSWGSDTGSCSCDDWWNDPTMNKPVPTVHWYPDSPDSGVQNYPADRWWDDPPPSTSGHHYCDGCQPLPKDPPAGLEKKVPSDGSGVLYTRTDAIEAHTYIDMSTVQGLTTLSQDDAGYTYVASRSINETNSHTYVSSFGWNAQVKFTLSVKESAEIFGLGGDSEQTFEAAVGVNGEYQNIDGLLKSTTDTATTTQHFPVKAGEPFGRSPYGIVTLYRTTYVHDDGKITYKTWTSFNITSWVMVKYDPNNPPTHAMN</sequence>
<comment type="caution">
    <text evidence="2">The sequence shown here is derived from an EMBL/GenBank/DDBJ whole genome shotgun (WGS) entry which is preliminary data.</text>
</comment>
<accession>A0ABP5F2M0</accession>
<dbReference type="Proteomes" id="UP001500751">
    <property type="component" value="Unassembled WGS sequence"/>
</dbReference>
<dbReference type="EMBL" id="BAAAQN010000003">
    <property type="protein sequence ID" value="GAA2014612.1"/>
    <property type="molecule type" value="Genomic_DNA"/>
</dbReference>
<dbReference type="InterPro" id="IPR031325">
    <property type="entry name" value="RHS_repeat"/>
</dbReference>
<dbReference type="RefSeq" id="WP_344664008.1">
    <property type="nucleotide sequence ID" value="NZ_BAAAQN010000003.1"/>
</dbReference>
<proteinExistence type="predicted"/>
<gene>
    <name evidence="2" type="ORF">GCM10009839_07050</name>
</gene>
<dbReference type="Pfam" id="PF05593">
    <property type="entry name" value="RHS_repeat"/>
    <property type="match status" value="1"/>
</dbReference>
<evidence type="ECO:0000256" key="1">
    <source>
        <dbReference type="SAM" id="MobiDB-lite"/>
    </source>
</evidence>
<dbReference type="PANTHER" id="PTHR32305">
    <property type="match status" value="1"/>
</dbReference>
<name>A0ABP5F2M0_9ACTN</name>
<keyword evidence="3" id="KW-1185">Reference proteome</keyword>
<dbReference type="NCBIfam" id="TIGR03696">
    <property type="entry name" value="Rhs_assc_core"/>
    <property type="match status" value="1"/>
</dbReference>
<organism evidence="2 3">
    <name type="scientific">Catenulispora yoronensis</name>
    <dbReference type="NCBI Taxonomy" id="450799"/>
    <lineage>
        <taxon>Bacteria</taxon>
        <taxon>Bacillati</taxon>
        <taxon>Actinomycetota</taxon>
        <taxon>Actinomycetes</taxon>
        <taxon>Catenulisporales</taxon>
        <taxon>Catenulisporaceae</taxon>
        <taxon>Catenulispora</taxon>
    </lineage>
</organism>
<evidence type="ECO:0000313" key="3">
    <source>
        <dbReference type="Proteomes" id="UP001500751"/>
    </source>
</evidence>
<dbReference type="InterPro" id="IPR006530">
    <property type="entry name" value="YD"/>
</dbReference>
<feature type="region of interest" description="Disordered" evidence="1">
    <location>
        <begin position="174"/>
        <end position="197"/>
    </location>
</feature>
<protein>
    <submittedName>
        <fullName evidence="2">RHS repeat-associated core domain-containing protein</fullName>
    </submittedName>
</protein>
<dbReference type="Gene3D" id="2.180.10.10">
    <property type="entry name" value="RHS repeat-associated core"/>
    <property type="match status" value="2"/>
</dbReference>
<dbReference type="NCBIfam" id="TIGR01643">
    <property type="entry name" value="YD_repeat_2x"/>
    <property type="match status" value="1"/>
</dbReference>
<reference evidence="3" key="1">
    <citation type="journal article" date="2019" name="Int. J. Syst. Evol. Microbiol.">
        <title>The Global Catalogue of Microorganisms (GCM) 10K type strain sequencing project: providing services to taxonomists for standard genome sequencing and annotation.</title>
        <authorList>
            <consortium name="The Broad Institute Genomics Platform"/>
            <consortium name="The Broad Institute Genome Sequencing Center for Infectious Disease"/>
            <person name="Wu L."/>
            <person name="Ma J."/>
        </authorList>
    </citation>
    <scope>NUCLEOTIDE SEQUENCE [LARGE SCALE GENOMIC DNA]</scope>
    <source>
        <strain evidence="3">JCM 16014</strain>
    </source>
</reference>